<dbReference type="EMBL" id="PVNG01000003">
    <property type="protein sequence ID" value="PRX68651.1"/>
    <property type="molecule type" value="Genomic_DNA"/>
</dbReference>
<keyword evidence="1" id="KW-0472">Membrane</keyword>
<name>A0A2T0N895_9ACTN</name>
<dbReference type="OrthoDB" id="9808690at2"/>
<accession>A0A2T0N895</accession>
<reference evidence="2 3" key="1">
    <citation type="submission" date="2018-03" db="EMBL/GenBank/DDBJ databases">
        <title>Genomic Encyclopedia of Type Strains, Phase III (KMG-III): the genomes of soil and plant-associated and newly described type strains.</title>
        <authorList>
            <person name="Whitman W."/>
        </authorList>
    </citation>
    <scope>NUCLEOTIDE SEQUENCE [LARGE SCALE GENOMIC DNA]</scope>
    <source>
        <strain evidence="2 3">CGMCC 4.7104</strain>
    </source>
</reference>
<protein>
    <submittedName>
        <fullName evidence="2">Putative membrane protein</fullName>
    </submittedName>
</protein>
<keyword evidence="1" id="KW-1133">Transmembrane helix</keyword>
<feature type="transmembrane region" description="Helical" evidence="1">
    <location>
        <begin position="228"/>
        <end position="250"/>
    </location>
</feature>
<dbReference type="Proteomes" id="UP000238312">
    <property type="component" value="Unassembled WGS sequence"/>
</dbReference>
<feature type="transmembrane region" description="Helical" evidence="1">
    <location>
        <begin position="262"/>
        <end position="283"/>
    </location>
</feature>
<evidence type="ECO:0000313" key="2">
    <source>
        <dbReference type="EMBL" id="PRX68651.1"/>
    </source>
</evidence>
<feature type="transmembrane region" description="Helical" evidence="1">
    <location>
        <begin position="137"/>
        <end position="156"/>
    </location>
</feature>
<feature type="transmembrane region" description="Helical" evidence="1">
    <location>
        <begin position="350"/>
        <end position="374"/>
    </location>
</feature>
<comment type="caution">
    <text evidence="2">The sequence shown here is derived from an EMBL/GenBank/DDBJ whole genome shotgun (WGS) entry which is preliminary data.</text>
</comment>
<evidence type="ECO:0000313" key="3">
    <source>
        <dbReference type="Proteomes" id="UP000238312"/>
    </source>
</evidence>
<organism evidence="2 3">
    <name type="scientific">Nonomuraea fuscirosea</name>
    <dbReference type="NCBI Taxonomy" id="1291556"/>
    <lineage>
        <taxon>Bacteria</taxon>
        <taxon>Bacillati</taxon>
        <taxon>Actinomycetota</taxon>
        <taxon>Actinomycetes</taxon>
        <taxon>Streptosporangiales</taxon>
        <taxon>Streptosporangiaceae</taxon>
        <taxon>Nonomuraea</taxon>
    </lineage>
</organism>
<feature type="transmembrane region" description="Helical" evidence="1">
    <location>
        <begin position="190"/>
        <end position="208"/>
    </location>
</feature>
<keyword evidence="3" id="KW-1185">Reference proteome</keyword>
<dbReference type="AlphaFoldDB" id="A0A2T0N895"/>
<gene>
    <name evidence="2" type="ORF">B0I32_103613</name>
</gene>
<keyword evidence="1" id="KW-0812">Transmembrane</keyword>
<feature type="transmembrane region" description="Helical" evidence="1">
    <location>
        <begin position="62"/>
        <end position="95"/>
    </location>
</feature>
<evidence type="ECO:0000256" key="1">
    <source>
        <dbReference type="SAM" id="Phobius"/>
    </source>
</evidence>
<sequence length="383" mass="40748">MILLLCAGTIIVALVTSLMLALPVLARPTLPFGVRVGVQRVGDPVIVAARRSYARLTVLVAVIAAVVLILALLVTGSAVAISVTATVVTVVDLLLFYRAHRMVRAAKLAGGWAAERRQTVTVDTTFRTDPVRVPWPWGLPALAVLLVTAGVGWARYGGLPATLPVSLGLGGTASSVQRTPTTVLSAFQPVIYQIAVTLVVLVAALAVLRARPDLDAARPRGSARRYRVYLRGVATLLLLSAACLNLSLFFAGLRLWEIVPPAIGWEVAVFAPFIVLLGGWLTWEIKVGQAGHRLPALPGEELEDSGAGQREDDRHWFLAGAVYANRRDPALLVHARLGSSSWTLNLGHPIAWLLLGVLTVALLVLAGLSLAGVVDLPQRHSLI</sequence>
<dbReference type="RefSeq" id="WP_106236974.1">
    <property type="nucleotide sequence ID" value="NZ_JBFAIL010000002.1"/>
</dbReference>
<proteinExistence type="predicted"/>